<organism evidence="1">
    <name type="scientific">Golovinomyces orontii</name>
    <dbReference type="NCBI Taxonomy" id="62715"/>
    <lineage>
        <taxon>Eukaryota</taxon>
        <taxon>Fungi</taxon>
        <taxon>Dikarya</taxon>
        <taxon>Ascomycota</taxon>
        <taxon>Pezizomycotina</taxon>
        <taxon>Leotiomycetes</taxon>
        <taxon>Erysiphales</taxon>
        <taxon>Erysiphaceae</taxon>
        <taxon>Golovinomyces</taxon>
    </lineage>
</organism>
<feature type="non-terminal residue" evidence="1">
    <location>
        <position position="1"/>
    </location>
</feature>
<sequence length="151" mass="17713">MVEPQTVDVPFSYTCENLIWIPRDVLRKEATEGCSNIMRAYECNGLNRCFGRRTKPIFSSSWAKEYRGFHFELGYEEKAYESYLYEREMKEFSSEIAGKDKFLVIIRFIPSFPYCILRGVVKRSGKRELECVETLFFNRGISSSSPRSRPI</sequence>
<reference evidence="1" key="1">
    <citation type="journal article" date="2014" name="Cell Host Microbe">
        <title>Convergent targeting of a common host protein-network by pathogen effectors from three kingdoms of life.</title>
        <authorList>
            <person name="Wessling R."/>
            <person name="Epple P.M."/>
            <person name="Altmann S."/>
            <person name="He Y."/>
            <person name="Yang L."/>
            <person name="McDonald N."/>
            <person name="Wiley K."/>
            <person name="Bader K.C."/>
            <person name="Glaesser C."/>
            <person name="Mukhtar M.S."/>
            <person name="Haigis S."/>
            <person name="Ghamsari L."/>
            <person name="Stephens A.E."/>
            <person name="Ecker J.R."/>
            <person name="Vidal M."/>
            <person name="Jones J.D.G."/>
            <person name="Mayer K.F.X."/>
            <person name="Ver Loren van Themaat E."/>
            <person name="Schulze-Lefert P."/>
            <person name="Dangl J.L."/>
            <person name="Panstruga R."/>
            <person name="Braun P."/>
        </authorList>
    </citation>
    <scope>NUCLEOTIDE SEQUENCE</scope>
</reference>
<dbReference type="AlphaFoldDB" id="A0A088QCQ5"/>
<gene>
    <name evidence="1" type="primary">OEC23</name>
</gene>
<name>A0A088QCQ5_9PEZI</name>
<protein>
    <submittedName>
        <fullName evidence="1">Effector protein OEC23</fullName>
    </submittedName>
</protein>
<evidence type="ECO:0000313" key="1">
    <source>
        <dbReference type="EMBL" id="AIN81177.1"/>
    </source>
</evidence>
<dbReference type="EMBL" id="KM220834">
    <property type="protein sequence ID" value="AIN81177.1"/>
    <property type="molecule type" value="mRNA"/>
</dbReference>
<proteinExistence type="evidence at transcript level"/>
<accession>A0A088QCQ5</accession>